<proteinExistence type="predicted"/>
<name>A0A2C8F5M4_9BACT</name>
<dbReference type="RefSeq" id="WP_157917374.1">
    <property type="nucleotide sequence ID" value="NZ_LT907975.1"/>
</dbReference>
<dbReference type="Proteomes" id="UP000219215">
    <property type="component" value="Chromosome DPRO"/>
</dbReference>
<dbReference type="KEGG" id="pprf:DPRO_1134"/>
<dbReference type="EMBL" id="LT907975">
    <property type="protein sequence ID" value="SOB58019.1"/>
    <property type="molecule type" value="Genomic_DNA"/>
</dbReference>
<evidence type="ECO:0000256" key="1">
    <source>
        <dbReference type="SAM" id="MobiDB-lite"/>
    </source>
</evidence>
<evidence type="ECO:0000313" key="3">
    <source>
        <dbReference type="Proteomes" id="UP000219215"/>
    </source>
</evidence>
<feature type="compositionally biased region" description="Basic and acidic residues" evidence="1">
    <location>
        <begin position="112"/>
        <end position="122"/>
    </location>
</feature>
<gene>
    <name evidence="2" type="ORF">DPRO_1134</name>
</gene>
<feature type="region of interest" description="Disordered" evidence="1">
    <location>
        <begin position="95"/>
        <end position="122"/>
    </location>
</feature>
<dbReference type="AlphaFoldDB" id="A0A2C8F5M4"/>
<organism evidence="2 3">
    <name type="scientific">Pseudodesulfovibrio profundus</name>
    <dbReference type="NCBI Taxonomy" id="57320"/>
    <lineage>
        <taxon>Bacteria</taxon>
        <taxon>Pseudomonadati</taxon>
        <taxon>Thermodesulfobacteriota</taxon>
        <taxon>Desulfovibrionia</taxon>
        <taxon>Desulfovibrionales</taxon>
        <taxon>Desulfovibrionaceae</taxon>
    </lineage>
</organism>
<protein>
    <submittedName>
        <fullName evidence="2">Uncharacterized protein</fullName>
    </submittedName>
</protein>
<keyword evidence="3" id="KW-1185">Reference proteome</keyword>
<sequence>MSGVSAEPPGFRVVDDLLFAERLTLNLVAFACDQSQHRPDMIFAEDLYLVPQLADKGRILGRQLHDALDQDLSVVRLDAAGADSHVVPPVVQPTLFRDDADAGGHEPAAAPHLDRDPSLDDSPERKLDRLFVDRVIALSVGVAVHDVAPPVDAPANHDTVL</sequence>
<reference evidence="3" key="1">
    <citation type="submission" date="2017-09" db="EMBL/GenBank/DDBJ databases">
        <authorList>
            <person name="Regsiter A."/>
            <person name="William W."/>
        </authorList>
    </citation>
    <scope>NUCLEOTIDE SEQUENCE [LARGE SCALE GENOMIC DNA]</scope>
    <source>
        <strain evidence="3">500-1</strain>
    </source>
</reference>
<evidence type="ECO:0000313" key="2">
    <source>
        <dbReference type="EMBL" id="SOB58019.1"/>
    </source>
</evidence>
<accession>A0A2C8F5M4</accession>